<feature type="transmembrane region" description="Helical" evidence="1">
    <location>
        <begin position="116"/>
        <end position="140"/>
    </location>
</feature>
<dbReference type="GO" id="GO:0032438">
    <property type="term" value="P:melanosome organization"/>
    <property type="evidence" value="ECO:0007669"/>
    <property type="project" value="TreeGrafter"/>
</dbReference>
<feature type="transmembrane region" description="Helical" evidence="1">
    <location>
        <begin position="152"/>
        <end position="172"/>
    </location>
</feature>
<feature type="transmembrane region" description="Helical" evidence="1">
    <location>
        <begin position="184"/>
        <end position="207"/>
    </location>
</feature>
<dbReference type="OMA" id="IWPATFC"/>
<keyword evidence="1" id="KW-0812">Transmembrane</keyword>
<dbReference type="OrthoDB" id="10069455at2759"/>
<evidence type="ECO:0000313" key="3">
    <source>
        <dbReference type="Proteomes" id="UP000054359"/>
    </source>
</evidence>
<protein>
    <submittedName>
        <fullName evidence="2">G-protein coupled receptor 143</fullName>
    </submittedName>
</protein>
<dbReference type="Pfam" id="PF02101">
    <property type="entry name" value="Ocular_alb"/>
    <property type="match status" value="1"/>
</dbReference>
<gene>
    <name evidence="2" type="ORF">X975_14423</name>
</gene>
<proteinExistence type="predicted"/>
<dbReference type="GO" id="GO:0072544">
    <property type="term" value="F:L-DOPA binding"/>
    <property type="evidence" value="ECO:0007669"/>
    <property type="project" value="InterPro"/>
</dbReference>
<feature type="transmembrane region" description="Helical" evidence="1">
    <location>
        <begin position="238"/>
        <end position="263"/>
    </location>
</feature>
<dbReference type="EMBL" id="KK122473">
    <property type="protein sequence ID" value="KFM82777.1"/>
    <property type="molecule type" value="Genomic_DNA"/>
</dbReference>
<dbReference type="GO" id="GO:0050848">
    <property type="term" value="P:regulation of calcium-mediated signaling"/>
    <property type="evidence" value="ECO:0007669"/>
    <property type="project" value="TreeGrafter"/>
</dbReference>
<dbReference type="Proteomes" id="UP000054359">
    <property type="component" value="Unassembled WGS sequence"/>
</dbReference>
<dbReference type="Gene3D" id="1.20.1070.10">
    <property type="entry name" value="Rhodopsin 7-helix transmembrane proteins"/>
    <property type="match status" value="1"/>
</dbReference>
<keyword evidence="3" id="KW-1185">Reference proteome</keyword>
<dbReference type="GO" id="GO:0035240">
    <property type="term" value="F:dopamine binding"/>
    <property type="evidence" value="ECO:0007669"/>
    <property type="project" value="InterPro"/>
</dbReference>
<feature type="transmembrane region" description="Helical" evidence="1">
    <location>
        <begin position="72"/>
        <end position="96"/>
    </location>
</feature>
<keyword evidence="2" id="KW-0675">Receptor</keyword>
<evidence type="ECO:0000313" key="2">
    <source>
        <dbReference type="EMBL" id="KFM82777.1"/>
    </source>
</evidence>
<dbReference type="GO" id="GO:0035643">
    <property type="term" value="F:L-DOPA receptor activity"/>
    <property type="evidence" value="ECO:0007669"/>
    <property type="project" value="TreeGrafter"/>
</dbReference>
<sequence>MASPTIETFCCVASSSEPSIVMRLQFHYTPYNIVCVLSSLLGILGAIYQILPSPASNIPHRHRSIGHTQKAIINWLAMADFFAASGILLRSIFWLWRGDFVEDDGTDLIICAIFAVWIRYFYTATYMWTICYAIDVFLVCKQKVGSQKCYHAFSWFIALFLTATGLGTLYLPNFRCHTGPLRVFPNYLLSYIPILLIMIMNPILYYISSKNVRILLTGGLGQLTYLEHNLLAALKEKFFCIVLVFYICWLPNIVNGILLWGIWENLPRNILVGVWYVMAIMNPLQAVFNSLVYKGWKGCSFSWVELKAYFCCCKEQPHSGLLIERSSSDQQFTTERP</sequence>
<dbReference type="PANTHER" id="PTHR15177:SF2">
    <property type="entry name" value="G-PROTEIN COUPLED RECEPTOR 143"/>
    <property type="match status" value="1"/>
</dbReference>
<dbReference type="GO" id="GO:0072545">
    <property type="term" value="F:L-tyrosine binding"/>
    <property type="evidence" value="ECO:0007669"/>
    <property type="project" value="InterPro"/>
</dbReference>
<accession>A0A087UZI8</accession>
<dbReference type="AlphaFoldDB" id="A0A087UZI8"/>
<name>A0A087UZI8_STEMI</name>
<feature type="transmembrane region" description="Helical" evidence="1">
    <location>
        <begin position="31"/>
        <end position="51"/>
    </location>
</feature>
<feature type="transmembrane region" description="Helical" evidence="1">
    <location>
        <begin position="269"/>
        <end position="288"/>
    </location>
</feature>
<organism evidence="2 3">
    <name type="scientific">Stegodyphus mimosarum</name>
    <name type="common">African social velvet spider</name>
    <dbReference type="NCBI Taxonomy" id="407821"/>
    <lineage>
        <taxon>Eukaryota</taxon>
        <taxon>Metazoa</taxon>
        <taxon>Ecdysozoa</taxon>
        <taxon>Arthropoda</taxon>
        <taxon>Chelicerata</taxon>
        <taxon>Arachnida</taxon>
        <taxon>Araneae</taxon>
        <taxon>Araneomorphae</taxon>
        <taxon>Entelegynae</taxon>
        <taxon>Eresoidea</taxon>
        <taxon>Eresidae</taxon>
        <taxon>Stegodyphus</taxon>
    </lineage>
</organism>
<dbReference type="GO" id="GO:0005886">
    <property type="term" value="C:plasma membrane"/>
    <property type="evidence" value="ECO:0007669"/>
    <property type="project" value="TreeGrafter"/>
</dbReference>
<keyword evidence="1" id="KW-1133">Transmembrane helix</keyword>
<dbReference type="PANTHER" id="PTHR15177">
    <property type="entry name" value="G-PROTEIN COUPLED RECEPTOR 143"/>
    <property type="match status" value="1"/>
</dbReference>
<dbReference type="PRINTS" id="PR00965">
    <property type="entry name" value="OCULARALBNSM"/>
</dbReference>
<evidence type="ECO:0000256" key="1">
    <source>
        <dbReference type="SAM" id="Phobius"/>
    </source>
</evidence>
<reference evidence="2 3" key="1">
    <citation type="submission" date="2013-11" db="EMBL/GenBank/DDBJ databases">
        <title>Genome sequencing of Stegodyphus mimosarum.</title>
        <authorList>
            <person name="Bechsgaard J."/>
        </authorList>
    </citation>
    <scope>NUCLEOTIDE SEQUENCE [LARGE SCALE GENOMIC DNA]</scope>
</reference>
<dbReference type="InterPro" id="IPR001414">
    <property type="entry name" value="GPR143"/>
</dbReference>
<feature type="non-terminal residue" evidence="2">
    <location>
        <position position="337"/>
    </location>
</feature>
<dbReference type="STRING" id="407821.A0A087UZI8"/>
<keyword evidence="1" id="KW-0472">Membrane</keyword>